<protein>
    <submittedName>
        <fullName evidence="1">Uncharacterized protein</fullName>
    </submittedName>
</protein>
<comment type="caution">
    <text evidence="1">The sequence shown here is derived from an EMBL/GenBank/DDBJ whole genome shotgun (WGS) entry which is preliminary data.</text>
</comment>
<organism evidence="1">
    <name type="scientific">marine sediment metagenome</name>
    <dbReference type="NCBI Taxonomy" id="412755"/>
    <lineage>
        <taxon>unclassified sequences</taxon>
        <taxon>metagenomes</taxon>
        <taxon>ecological metagenomes</taxon>
    </lineage>
</organism>
<reference evidence="1" key="1">
    <citation type="journal article" date="2015" name="Nature">
        <title>Complex archaea that bridge the gap between prokaryotes and eukaryotes.</title>
        <authorList>
            <person name="Spang A."/>
            <person name="Saw J.H."/>
            <person name="Jorgensen S.L."/>
            <person name="Zaremba-Niedzwiedzka K."/>
            <person name="Martijn J."/>
            <person name="Lind A.E."/>
            <person name="van Eijk R."/>
            <person name="Schleper C."/>
            <person name="Guy L."/>
            <person name="Ettema T.J."/>
        </authorList>
    </citation>
    <scope>NUCLEOTIDE SEQUENCE</scope>
</reference>
<accession>A0A0F9NG75</accession>
<evidence type="ECO:0000313" key="1">
    <source>
        <dbReference type="EMBL" id="KKM80392.1"/>
    </source>
</evidence>
<proteinExistence type="predicted"/>
<sequence>MVDKFSFWNVFDCLSNEQLEQAVIDFLTEQKLGGEFLVWLEKWKSLHIK</sequence>
<dbReference type="EMBL" id="LAZR01008193">
    <property type="protein sequence ID" value="KKM80392.1"/>
    <property type="molecule type" value="Genomic_DNA"/>
</dbReference>
<dbReference type="AlphaFoldDB" id="A0A0F9NG75"/>
<gene>
    <name evidence="1" type="ORF">LCGC14_1340380</name>
</gene>
<name>A0A0F9NG75_9ZZZZ</name>